<keyword evidence="3" id="KW-1185">Reference proteome</keyword>
<gene>
    <name evidence="2" type="ORF">MSAN_00579500</name>
</gene>
<keyword evidence="1" id="KW-0812">Transmembrane</keyword>
<name>A0A8H6ZDI7_9AGAR</name>
<sequence length="326" mass="37578">MAPKYVLRWYDKAWVLSAVMSMLWAPFSAWILWDRMIIPAQNEVAVTSFVLILFLFVTHKGSLFVARLLQICLYLLERPFSKKEYYGLLVGCCVLVVFDLVWVVYSTNVGFNMFERMIVYGYLVHNFLSCAIELCFIDKFRQHLRDIMVVRAAEYFVKADSVSQISTRTRILRKIQQILSWFGRPQGGYIALPDDHTLEMDASLAASTGSPPLSFNLHPELKENIVHWSRMSSNSRTSKPLWVTTRNYDRCIEFSRTVAEFLSSTDGDSMPAAAFVDVSRTHAVFWPLIRGLMSVSPEYIRKKCQDYVASDSVSSRHNPVDKSPYW</sequence>
<dbReference type="AlphaFoldDB" id="A0A8H6ZDI7"/>
<protein>
    <recommendedName>
        <fullName evidence="4">Transmembrane protein</fullName>
    </recommendedName>
</protein>
<feature type="transmembrane region" description="Helical" evidence="1">
    <location>
        <begin position="12"/>
        <end position="33"/>
    </location>
</feature>
<organism evidence="2 3">
    <name type="scientific">Mycena sanguinolenta</name>
    <dbReference type="NCBI Taxonomy" id="230812"/>
    <lineage>
        <taxon>Eukaryota</taxon>
        <taxon>Fungi</taxon>
        <taxon>Dikarya</taxon>
        <taxon>Basidiomycota</taxon>
        <taxon>Agaricomycotina</taxon>
        <taxon>Agaricomycetes</taxon>
        <taxon>Agaricomycetidae</taxon>
        <taxon>Agaricales</taxon>
        <taxon>Marasmiineae</taxon>
        <taxon>Mycenaceae</taxon>
        <taxon>Mycena</taxon>
    </lineage>
</organism>
<reference evidence="2" key="1">
    <citation type="submission" date="2020-05" db="EMBL/GenBank/DDBJ databases">
        <title>Mycena genomes resolve the evolution of fungal bioluminescence.</title>
        <authorList>
            <person name="Tsai I.J."/>
        </authorList>
    </citation>
    <scope>NUCLEOTIDE SEQUENCE</scope>
    <source>
        <strain evidence="2">160909Yilan</strain>
    </source>
</reference>
<dbReference type="EMBL" id="JACAZH010000003">
    <property type="protein sequence ID" value="KAF7373685.1"/>
    <property type="molecule type" value="Genomic_DNA"/>
</dbReference>
<accession>A0A8H6ZDI7</accession>
<keyword evidence="1" id="KW-1133">Transmembrane helix</keyword>
<feature type="transmembrane region" description="Helical" evidence="1">
    <location>
        <begin position="85"/>
        <end position="105"/>
    </location>
</feature>
<evidence type="ECO:0000313" key="2">
    <source>
        <dbReference type="EMBL" id="KAF7373685.1"/>
    </source>
</evidence>
<evidence type="ECO:0008006" key="4">
    <source>
        <dbReference type="Google" id="ProtNLM"/>
    </source>
</evidence>
<feature type="transmembrane region" description="Helical" evidence="1">
    <location>
        <begin position="117"/>
        <end position="137"/>
    </location>
</feature>
<dbReference type="OrthoDB" id="3011890at2759"/>
<comment type="caution">
    <text evidence="2">The sequence shown here is derived from an EMBL/GenBank/DDBJ whole genome shotgun (WGS) entry which is preliminary data.</text>
</comment>
<feature type="transmembrane region" description="Helical" evidence="1">
    <location>
        <begin position="45"/>
        <end position="65"/>
    </location>
</feature>
<evidence type="ECO:0000313" key="3">
    <source>
        <dbReference type="Proteomes" id="UP000623467"/>
    </source>
</evidence>
<dbReference type="Proteomes" id="UP000623467">
    <property type="component" value="Unassembled WGS sequence"/>
</dbReference>
<evidence type="ECO:0000256" key="1">
    <source>
        <dbReference type="SAM" id="Phobius"/>
    </source>
</evidence>
<keyword evidence="1" id="KW-0472">Membrane</keyword>
<proteinExistence type="predicted"/>